<dbReference type="AlphaFoldDB" id="A0A919R405"/>
<protein>
    <recommendedName>
        <fullName evidence="3">Gas vesicle protein G</fullName>
    </recommendedName>
</protein>
<gene>
    <name evidence="1" type="ORF">Sru01_41410</name>
</gene>
<dbReference type="Proteomes" id="UP000655287">
    <property type="component" value="Unassembled WGS sequence"/>
</dbReference>
<name>A0A919R405_9ACTN</name>
<comment type="caution">
    <text evidence="1">The sequence shown here is derived from an EMBL/GenBank/DDBJ whole genome shotgun (WGS) entry which is preliminary data.</text>
</comment>
<evidence type="ECO:0000313" key="1">
    <source>
        <dbReference type="EMBL" id="GII79159.1"/>
    </source>
</evidence>
<reference evidence="1" key="1">
    <citation type="submission" date="2021-01" db="EMBL/GenBank/DDBJ databases">
        <title>Whole genome shotgun sequence of Sphaerisporangium rufum NBRC 109079.</title>
        <authorList>
            <person name="Komaki H."/>
            <person name="Tamura T."/>
        </authorList>
    </citation>
    <scope>NUCLEOTIDE SEQUENCE</scope>
    <source>
        <strain evidence="1">NBRC 109079</strain>
    </source>
</reference>
<dbReference type="InterPro" id="IPR007804">
    <property type="entry name" value="GvpG"/>
</dbReference>
<organism evidence="1 2">
    <name type="scientific">Sphaerisporangium rufum</name>
    <dbReference type="NCBI Taxonomy" id="1381558"/>
    <lineage>
        <taxon>Bacteria</taxon>
        <taxon>Bacillati</taxon>
        <taxon>Actinomycetota</taxon>
        <taxon>Actinomycetes</taxon>
        <taxon>Streptosporangiales</taxon>
        <taxon>Streptosporangiaceae</taxon>
        <taxon>Sphaerisporangium</taxon>
    </lineage>
</organism>
<dbReference type="Pfam" id="PF05120">
    <property type="entry name" value="GvpG"/>
    <property type="match status" value="1"/>
</dbReference>
<dbReference type="RefSeq" id="WP_203988963.1">
    <property type="nucleotide sequence ID" value="NZ_BOOU01000055.1"/>
</dbReference>
<evidence type="ECO:0008006" key="3">
    <source>
        <dbReference type="Google" id="ProtNLM"/>
    </source>
</evidence>
<sequence length="73" mass="8292">MDLFKLLFGWPLAPLHALVRLAELIEEQADRELHDPAAVRRQLEEVARAREAGEISAEEEAEATERILARMIS</sequence>
<evidence type="ECO:0000313" key="2">
    <source>
        <dbReference type="Proteomes" id="UP000655287"/>
    </source>
</evidence>
<accession>A0A919R405</accession>
<keyword evidence="2" id="KW-1185">Reference proteome</keyword>
<proteinExistence type="predicted"/>
<dbReference type="EMBL" id="BOOU01000055">
    <property type="protein sequence ID" value="GII79159.1"/>
    <property type="molecule type" value="Genomic_DNA"/>
</dbReference>